<keyword evidence="6" id="KW-1185">Reference proteome</keyword>
<evidence type="ECO:0000313" key="5">
    <source>
        <dbReference type="EMBL" id="OJG36767.1"/>
    </source>
</evidence>
<proteinExistence type="predicted"/>
<evidence type="ECO:0000256" key="2">
    <source>
        <dbReference type="ARBA" id="ARBA00023125"/>
    </source>
</evidence>
<dbReference type="InterPro" id="IPR023187">
    <property type="entry name" value="Tscrpt_reg_MarR-type_CS"/>
</dbReference>
<dbReference type="PROSITE" id="PS50995">
    <property type="entry name" value="HTH_MARR_2"/>
    <property type="match status" value="1"/>
</dbReference>
<dbReference type="InterPro" id="IPR036388">
    <property type="entry name" value="WH-like_DNA-bd_sf"/>
</dbReference>
<dbReference type="PROSITE" id="PS01117">
    <property type="entry name" value="HTH_MARR_1"/>
    <property type="match status" value="1"/>
</dbReference>
<dbReference type="Gene3D" id="1.10.10.10">
    <property type="entry name" value="Winged helix-like DNA-binding domain superfamily/Winged helix DNA-binding domain"/>
    <property type="match status" value="1"/>
</dbReference>
<evidence type="ECO:0000256" key="3">
    <source>
        <dbReference type="ARBA" id="ARBA00023163"/>
    </source>
</evidence>
<dbReference type="PRINTS" id="PR00598">
    <property type="entry name" value="HTHMARR"/>
</dbReference>
<dbReference type="STRING" id="319970.RV00_GL001212"/>
<dbReference type="SUPFAM" id="SSF46785">
    <property type="entry name" value="Winged helix' DNA-binding domain"/>
    <property type="match status" value="1"/>
</dbReference>
<dbReference type="EMBL" id="JXKM01000002">
    <property type="protein sequence ID" value="OJG36767.1"/>
    <property type="molecule type" value="Genomic_DNA"/>
</dbReference>
<name>A0A1L8SXK3_9ENTE</name>
<dbReference type="Proteomes" id="UP000183700">
    <property type="component" value="Unassembled WGS sequence"/>
</dbReference>
<evidence type="ECO:0000256" key="1">
    <source>
        <dbReference type="ARBA" id="ARBA00023015"/>
    </source>
</evidence>
<dbReference type="PANTHER" id="PTHR42756">
    <property type="entry name" value="TRANSCRIPTIONAL REGULATOR, MARR"/>
    <property type="match status" value="1"/>
</dbReference>
<comment type="caution">
    <text evidence="5">The sequence shown here is derived from an EMBL/GenBank/DDBJ whole genome shotgun (WGS) entry which is preliminary data.</text>
</comment>
<accession>A0A1L8SXK3</accession>
<dbReference type="Pfam" id="PF12802">
    <property type="entry name" value="MarR_2"/>
    <property type="match status" value="1"/>
</dbReference>
<dbReference type="SMART" id="SM00347">
    <property type="entry name" value="HTH_MARR"/>
    <property type="match status" value="1"/>
</dbReference>
<gene>
    <name evidence="5" type="ORF">RV00_GL001212</name>
</gene>
<reference evidence="5 6" key="1">
    <citation type="submission" date="2014-12" db="EMBL/GenBank/DDBJ databases">
        <title>Draft genome sequences of 29 type strains of Enterococci.</title>
        <authorList>
            <person name="Zhong Z."/>
            <person name="Sun Z."/>
            <person name="Liu W."/>
            <person name="Zhang W."/>
            <person name="Zhang H."/>
        </authorList>
    </citation>
    <scope>NUCLEOTIDE SEQUENCE [LARGE SCALE GENOMIC DNA]</scope>
    <source>
        <strain evidence="5 6">DSM 22802</strain>
    </source>
</reference>
<evidence type="ECO:0000259" key="4">
    <source>
        <dbReference type="PROSITE" id="PS50995"/>
    </source>
</evidence>
<dbReference type="GO" id="GO:0003700">
    <property type="term" value="F:DNA-binding transcription factor activity"/>
    <property type="evidence" value="ECO:0007669"/>
    <property type="project" value="InterPro"/>
</dbReference>
<dbReference type="OrthoDB" id="3254893at2"/>
<feature type="domain" description="HTH marR-type" evidence="4">
    <location>
        <begin position="2"/>
        <end position="136"/>
    </location>
</feature>
<evidence type="ECO:0000313" key="6">
    <source>
        <dbReference type="Proteomes" id="UP000183700"/>
    </source>
</evidence>
<dbReference type="RefSeq" id="WP_071861191.1">
    <property type="nucleotide sequence ID" value="NZ_JAHLOV010000002.1"/>
</dbReference>
<dbReference type="AlphaFoldDB" id="A0A1L8SXK3"/>
<keyword evidence="3" id="KW-0804">Transcription</keyword>
<dbReference type="PANTHER" id="PTHR42756:SF1">
    <property type="entry name" value="TRANSCRIPTIONAL REPRESSOR OF EMRAB OPERON"/>
    <property type="match status" value="1"/>
</dbReference>
<sequence length="193" mass="22370">MENQMNEQFMKLQHDLHRYLRSRAAKNHTMGPHRGQGRILALLKLNPEISQKELTFVLDMRPQSVGELLQKLEDKEWITREASEADRRVMIVRLTELGKAEAEKVSERPDFGEELFADFTDEEKAEWSRLVEKLSNTLKSHFSEEESEETFGGGRDFDDPRFSHRGGHHGFGGPHGHGARKAHHFSEFDGFNW</sequence>
<dbReference type="InterPro" id="IPR036390">
    <property type="entry name" value="WH_DNA-bd_sf"/>
</dbReference>
<keyword evidence="1" id="KW-0805">Transcription regulation</keyword>
<keyword evidence="2" id="KW-0238">DNA-binding</keyword>
<protein>
    <recommendedName>
        <fullName evidence="4">HTH marR-type domain-containing protein</fullName>
    </recommendedName>
</protein>
<organism evidence="5 6">
    <name type="scientific">Enterococcus devriesei</name>
    <dbReference type="NCBI Taxonomy" id="319970"/>
    <lineage>
        <taxon>Bacteria</taxon>
        <taxon>Bacillati</taxon>
        <taxon>Bacillota</taxon>
        <taxon>Bacilli</taxon>
        <taxon>Lactobacillales</taxon>
        <taxon>Enterococcaceae</taxon>
        <taxon>Enterococcus</taxon>
    </lineage>
</organism>
<dbReference type="InterPro" id="IPR000835">
    <property type="entry name" value="HTH_MarR-typ"/>
</dbReference>
<dbReference type="GO" id="GO:0003677">
    <property type="term" value="F:DNA binding"/>
    <property type="evidence" value="ECO:0007669"/>
    <property type="project" value="UniProtKB-KW"/>
</dbReference>